<dbReference type="InParanoid" id="A0A3N4LKP6"/>
<feature type="coiled-coil region" evidence="1">
    <location>
        <begin position="14"/>
        <end position="41"/>
    </location>
</feature>
<accession>A0A3N4LKP6</accession>
<proteinExistence type="predicted"/>
<dbReference type="EMBL" id="ML121547">
    <property type="protein sequence ID" value="RPB23346.1"/>
    <property type="molecule type" value="Genomic_DNA"/>
</dbReference>
<evidence type="ECO:0000313" key="3">
    <source>
        <dbReference type="Proteomes" id="UP000267821"/>
    </source>
</evidence>
<dbReference type="Proteomes" id="UP000267821">
    <property type="component" value="Unassembled WGS sequence"/>
</dbReference>
<reference evidence="2 3" key="1">
    <citation type="journal article" date="2018" name="Nat. Ecol. Evol.">
        <title>Pezizomycetes genomes reveal the molecular basis of ectomycorrhizal truffle lifestyle.</title>
        <authorList>
            <person name="Murat C."/>
            <person name="Payen T."/>
            <person name="Noel B."/>
            <person name="Kuo A."/>
            <person name="Morin E."/>
            <person name="Chen J."/>
            <person name="Kohler A."/>
            <person name="Krizsan K."/>
            <person name="Balestrini R."/>
            <person name="Da Silva C."/>
            <person name="Montanini B."/>
            <person name="Hainaut M."/>
            <person name="Levati E."/>
            <person name="Barry K.W."/>
            <person name="Belfiori B."/>
            <person name="Cichocki N."/>
            <person name="Clum A."/>
            <person name="Dockter R.B."/>
            <person name="Fauchery L."/>
            <person name="Guy J."/>
            <person name="Iotti M."/>
            <person name="Le Tacon F."/>
            <person name="Lindquist E.A."/>
            <person name="Lipzen A."/>
            <person name="Malagnac F."/>
            <person name="Mello A."/>
            <person name="Molinier V."/>
            <person name="Miyauchi S."/>
            <person name="Poulain J."/>
            <person name="Riccioni C."/>
            <person name="Rubini A."/>
            <person name="Sitrit Y."/>
            <person name="Splivallo R."/>
            <person name="Traeger S."/>
            <person name="Wang M."/>
            <person name="Zifcakova L."/>
            <person name="Wipf D."/>
            <person name="Zambonelli A."/>
            <person name="Paolocci F."/>
            <person name="Nowrousian M."/>
            <person name="Ottonello S."/>
            <person name="Baldrian P."/>
            <person name="Spatafora J.W."/>
            <person name="Henrissat B."/>
            <person name="Nagy L.G."/>
            <person name="Aury J.M."/>
            <person name="Wincker P."/>
            <person name="Grigoriev I.V."/>
            <person name="Bonfante P."/>
            <person name="Martin F.M."/>
        </authorList>
    </citation>
    <scope>NUCLEOTIDE SEQUENCE [LARGE SCALE GENOMIC DNA]</scope>
    <source>
        <strain evidence="2 3">ATCC MYA-4762</strain>
    </source>
</reference>
<name>A0A3N4LKP6_9PEZI</name>
<keyword evidence="3" id="KW-1185">Reference proteome</keyword>
<sequence>MPSDNKDPSLDILINILENTLESSASEIAEFQKKVNNSQKKDKTLMEKITGMKEQREKELRVVRDFAKQDSRDSTGLTNIAESIWENMNKDDEFLEVLMEKERERVGV</sequence>
<protein>
    <submittedName>
        <fullName evidence="2">Uncharacterized protein</fullName>
    </submittedName>
</protein>
<organism evidence="2 3">
    <name type="scientific">Terfezia boudieri ATCC MYA-4762</name>
    <dbReference type="NCBI Taxonomy" id="1051890"/>
    <lineage>
        <taxon>Eukaryota</taxon>
        <taxon>Fungi</taxon>
        <taxon>Dikarya</taxon>
        <taxon>Ascomycota</taxon>
        <taxon>Pezizomycotina</taxon>
        <taxon>Pezizomycetes</taxon>
        <taxon>Pezizales</taxon>
        <taxon>Pezizaceae</taxon>
        <taxon>Terfezia</taxon>
    </lineage>
</organism>
<evidence type="ECO:0000313" key="2">
    <source>
        <dbReference type="EMBL" id="RPB23346.1"/>
    </source>
</evidence>
<dbReference type="AlphaFoldDB" id="A0A3N4LKP6"/>
<gene>
    <name evidence="2" type="ORF">L211DRAFT_883083</name>
</gene>
<keyword evidence="1" id="KW-0175">Coiled coil</keyword>
<evidence type="ECO:0000256" key="1">
    <source>
        <dbReference type="SAM" id="Coils"/>
    </source>
</evidence>